<evidence type="ECO:0000313" key="6">
    <source>
        <dbReference type="Proteomes" id="UP001140502"/>
    </source>
</evidence>
<comment type="caution">
    <text evidence="5">The sequence shown here is derived from an EMBL/GenBank/DDBJ whole genome shotgun (WGS) entry which is preliminary data.</text>
</comment>
<evidence type="ECO:0000256" key="1">
    <source>
        <dbReference type="ARBA" id="ARBA00022737"/>
    </source>
</evidence>
<dbReference type="Gene3D" id="3.40.50.300">
    <property type="entry name" value="P-loop containing nucleotide triphosphate hydrolases"/>
    <property type="match status" value="1"/>
</dbReference>
<evidence type="ECO:0000313" key="5">
    <source>
        <dbReference type="EMBL" id="KAJ4322527.1"/>
    </source>
</evidence>
<feature type="repeat" description="ANK" evidence="3">
    <location>
        <begin position="1779"/>
        <end position="1813"/>
    </location>
</feature>
<evidence type="ECO:0000256" key="2">
    <source>
        <dbReference type="ARBA" id="ARBA00023043"/>
    </source>
</evidence>
<dbReference type="InterPro" id="IPR027417">
    <property type="entry name" value="P-loop_NTPase"/>
</dbReference>
<feature type="repeat" description="ANK" evidence="3">
    <location>
        <begin position="547"/>
        <end position="579"/>
    </location>
</feature>
<dbReference type="InterPro" id="IPR056884">
    <property type="entry name" value="NPHP3-like_N"/>
</dbReference>
<dbReference type="Pfam" id="PF24883">
    <property type="entry name" value="NPHP3_N"/>
    <property type="match status" value="1"/>
</dbReference>
<feature type="repeat" description="ANK" evidence="3">
    <location>
        <begin position="860"/>
        <end position="898"/>
    </location>
</feature>
<dbReference type="PANTHER" id="PTHR24123:SF33">
    <property type="entry name" value="PROTEIN HOS4"/>
    <property type="match status" value="1"/>
</dbReference>
<dbReference type="Proteomes" id="UP001140502">
    <property type="component" value="Unassembled WGS sequence"/>
</dbReference>
<keyword evidence="6" id="KW-1185">Reference proteome</keyword>
<proteinExistence type="predicted"/>
<dbReference type="OrthoDB" id="21416at2759"/>
<dbReference type="SUPFAM" id="SSF52540">
    <property type="entry name" value="P-loop containing nucleoside triphosphate hydrolases"/>
    <property type="match status" value="1"/>
</dbReference>
<feature type="domain" description="Nephrocystin 3-like N-terminal" evidence="4">
    <location>
        <begin position="66"/>
        <end position="229"/>
    </location>
</feature>
<dbReference type="InterPro" id="IPR002110">
    <property type="entry name" value="Ankyrin_rpt"/>
</dbReference>
<feature type="repeat" description="ANK" evidence="3">
    <location>
        <begin position="1171"/>
        <end position="1203"/>
    </location>
</feature>
<evidence type="ECO:0000256" key="3">
    <source>
        <dbReference type="PROSITE-ProRule" id="PRU00023"/>
    </source>
</evidence>
<feature type="repeat" description="ANK" evidence="3">
    <location>
        <begin position="662"/>
        <end position="694"/>
    </location>
</feature>
<keyword evidence="2 3" id="KW-0040">ANK repeat</keyword>
<feature type="repeat" description="ANK" evidence="3">
    <location>
        <begin position="975"/>
        <end position="1009"/>
    </location>
</feature>
<dbReference type="Gene3D" id="1.25.40.20">
    <property type="entry name" value="Ankyrin repeat-containing domain"/>
    <property type="match status" value="8"/>
</dbReference>
<feature type="repeat" description="ANK" evidence="3">
    <location>
        <begin position="1700"/>
        <end position="1732"/>
    </location>
</feature>
<dbReference type="PROSITE" id="PS50088">
    <property type="entry name" value="ANK_REPEAT"/>
    <property type="match status" value="8"/>
</dbReference>
<keyword evidence="1" id="KW-0677">Repeat</keyword>
<gene>
    <name evidence="5" type="ORF">N0V84_004773</name>
</gene>
<dbReference type="InterPro" id="IPR036770">
    <property type="entry name" value="Ankyrin_rpt-contain_sf"/>
</dbReference>
<evidence type="ECO:0000259" key="4">
    <source>
        <dbReference type="Pfam" id="PF24883"/>
    </source>
</evidence>
<feature type="repeat" description="ANK" evidence="3">
    <location>
        <begin position="514"/>
        <end position="546"/>
    </location>
</feature>
<dbReference type="InterPro" id="IPR051165">
    <property type="entry name" value="Multifunctional_ANK_Repeat"/>
</dbReference>
<dbReference type="SUPFAM" id="SSF48403">
    <property type="entry name" value="Ankyrin repeat"/>
    <property type="match status" value="4"/>
</dbReference>
<sequence length="2007" mass="221832">MLLNELDAPLDDVVVVDRLAIADYNESNILPQDEANLTRLRVWIKPTEYAGDGSEFQKHASSHLKGTSQWLLSSPVFKQWHDGRDDGILWIRGVPGAGKSVLAARLVDHLSSEECPVLHFFFRHTIQSNHRPEAALRDWIAQILPYTPPLQLALKNLTSEPISVDSVDSLSTVELWHLLRLGLKSIPKAYCVVDALDEMDHGALEPFLQFLDQMGNIHPDRLKLVITSRPIATIERIVRNLRLLDIRLSKEAVNPDISTYLHHRLGRSPLLAESHDTIINEVLKKADGLFLYAKLAMDMIAGLQTLSEITKTLTTMPVNLSVMYSNLLREHIGRTGLPEGLYILVLQLVTHATRPLRLLEISDCIKVTQPQFGEDTGTIKSLIRTSCGPLLEVLPDETVRVVHHSLTEYLFGLTRSSADNDIPVFEPGPTHNLLALLCLSYLQAGCLDTVEVEEDSMFGFGLALSAWKGTLRGQNMTPETEALLFAIRLGLNSFVEALLSRNGGEPAAYGGTLDTDPPLHQAVVRGNTDIVRLLIKHGAKPGHYNSEGETPLHLALGCIYRQIRIHSAAVELLLEAGADPWQSLGENKMVCDITIGGRDPYPPIEKAFSTCNEAITKLFLPHIKTEEAAKKALGWVINGSKDLKIVRSILDLGLMDINARVRGQTPLFAACTQLDPKTISVLLEAGADPNVPYDEDRFSGFCHSSDEGANVLHALAAPSHYNHYNRGNHYFDGETYDDATRECFSLVLAAGANVNQVDRKGATPLHKARSPLVVQLLLEAGADVSAMDRDGETPLHVADSVDIIEALLSKTDINVKTGNGQSVLLKALSDRMMSSDTEPAVHKAFKLLDLGADAGVTDSQGNSVLHYVAKMGGIGKPHGRRLLKRLMQGGADPTVRNVNGETALHRLGFQHGTFIFEKADLETFLELTSADVNAVDNQGRTLFFNALDSGGYSEDKTFVALMAQVGARFDITDQGGRTLLHAAVRHCRSNGTILRLLAEHGVDPQQTDHEGNTIWHEGVPRFATWRVWTQLFHDITALGVDQGKANNCGRLPLHVLCRYDQWALKDDHYSKKEDQMTLFEYMLRQGPEDVDRVDHDGVTPLHLVSTFSTDQTRRLLEAGADARLATHEGLNVFHLAARCRQSNTVGLLLDWFQMKTDVEELHKAVNAKDKRGRPPLYYACASGRCQSVELLLKAGAVVDVDMYDGSALNGCVDFEEEQENWNYHDSNGDNSDAGSVLIDDKRRLDQTSGGWNNYKMERLEEILELIMVDAATSSWHMVDHAIASAINGQHDYTVECLLRARKTLGIEGTLACAAEAQLCLERRAKQLTEMMKPRDFAGKIEILMRTRFYEAVPACVTEHSPKPEELHRVLAELARTGFAWLLDVLLTKEMVFDLDQECDSNNNEMQNITGQRIPLLLHACEAEEPNMSVIQVLAEKGASLNVRLLGGYHYSGQPQKIPLHILVRGGHHHWWQTNQALPYMLKQGVDLEIRDDLGLTPLNTSLDNMDKPSWSSKATEMLLQAGADPTSVDNAGKSCLARATEDKTVYAMLLQYGAVIDHSALAAAILAKDVDMVQLMLAAGADPNARKVGNETPHWTSPDGRSMDGGRQDPDYQDELYPLDLVINEVGRNSPDAEDHCKRMIDILLEHGADPNARYPRTTVVHRTLERKASNSNMTYGGRNRYLDVILQHPRLDVNLKDTAGNSLLHSAYTMGDVESVGILLKRGADVRVRDRSARNALHLGLSFLSQNSSGHQPSKPQRDLLKSQASLAPDLLDQGDKDGRTALHYAISGRGDPGEDVEMLVSAGADVCAKDENGDTPLHLLFKRRWKLVVDCDGNVAWHGSTKNLLDLFLSKGADINAPNKAGETPVFHYLSEGGLNVELPDPELKKEGSHASSRRLKRGTDTWAEDRRLEKEAAVEREPMLWALLEQLGVDWGAVDDKGRCLLHIVAGEDHKHGEVKSESRRLRRFKFLMGKGLDALVEDTAHRTPLDVAAANGADDILALFKAE</sequence>
<name>A0A9W8WEX9_9HYPO</name>
<dbReference type="Pfam" id="PF00023">
    <property type="entry name" value="Ank"/>
    <property type="match status" value="2"/>
</dbReference>
<dbReference type="PANTHER" id="PTHR24123">
    <property type="entry name" value="ANKYRIN REPEAT-CONTAINING"/>
    <property type="match status" value="1"/>
</dbReference>
<dbReference type="SMART" id="SM00248">
    <property type="entry name" value="ANK"/>
    <property type="match status" value="19"/>
</dbReference>
<dbReference type="PROSITE" id="PS50297">
    <property type="entry name" value="ANK_REP_REGION"/>
    <property type="match status" value="7"/>
</dbReference>
<protein>
    <recommendedName>
        <fullName evidence="4">Nephrocystin 3-like N-terminal domain-containing protein</fullName>
    </recommendedName>
</protein>
<dbReference type="Pfam" id="PF12796">
    <property type="entry name" value="Ank_2"/>
    <property type="match status" value="3"/>
</dbReference>
<accession>A0A9W8WEX9</accession>
<dbReference type="EMBL" id="JAPEUR010000081">
    <property type="protein sequence ID" value="KAJ4322527.1"/>
    <property type="molecule type" value="Genomic_DNA"/>
</dbReference>
<reference evidence="5" key="1">
    <citation type="submission" date="2022-10" db="EMBL/GenBank/DDBJ databases">
        <title>Tapping the CABI collections for fungal endophytes: first genome assemblies for Collariella, Neodidymelliopsis, Ascochyta clinopodiicola, Didymella pomorum, Didymosphaeria variabile, Neocosmospora piperis and Neocucurbitaria cava.</title>
        <authorList>
            <person name="Hill R."/>
        </authorList>
    </citation>
    <scope>NUCLEOTIDE SEQUENCE</scope>
    <source>
        <strain evidence="5">IMI 366586</strain>
    </source>
</reference>
<organism evidence="5 6">
    <name type="scientific">Fusarium piperis</name>
    <dbReference type="NCBI Taxonomy" id="1435070"/>
    <lineage>
        <taxon>Eukaryota</taxon>
        <taxon>Fungi</taxon>
        <taxon>Dikarya</taxon>
        <taxon>Ascomycota</taxon>
        <taxon>Pezizomycotina</taxon>
        <taxon>Sordariomycetes</taxon>
        <taxon>Hypocreomycetidae</taxon>
        <taxon>Hypocreales</taxon>
        <taxon>Nectriaceae</taxon>
        <taxon>Fusarium</taxon>
        <taxon>Fusarium solani species complex</taxon>
    </lineage>
</organism>